<name>A0AC61QN83_9BACT</name>
<protein>
    <submittedName>
        <fullName evidence="1">Thioredoxin</fullName>
    </submittedName>
</protein>
<evidence type="ECO:0000313" key="2">
    <source>
        <dbReference type="Proteomes" id="UP000308886"/>
    </source>
</evidence>
<reference evidence="1" key="1">
    <citation type="submission" date="2019-04" db="EMBL/GenBank/DDBJ databases">
        <title>Microbes associate with the intestines of laboratory mice.</title>
        <authorList>
            <person name="Navarre W."/>
            <person name="Wong E."/>
            <person name="Huang K."/>
            <person name="Tropini C."/>
            <person name="Ng K."/>
            <person name="Yu B."/>
        </authorList>
    </citation>
    <scope>NUCLEOTIDE SEQUENCE</scope>
    <source>
        <strain evidence="1">NM73_A23</strain>
    </source>
</reference>
<accession>A0AC61QN83</accession>
<comment type="caution">
    <text evidence="1">The sequence shown here is derived from an EMBL/GenBank/DDBJ whole genome shotgun (WGS) entry which is preliminary data.</text>
</comment>
<organism evidence="1 2">
    <name type="scientific">Palleniella muris</name>
    <dbReference type="NCBI Taxonomy" id="3038145"/>
    <lineage>
        <taxon>Bacteria</taxon>
        <taxon>Pseudomonadati</taxon>
        <taxon>Bacteroidota</taxon>
        <taxon>Bacteroidia</taxon>
        <taxon>Bacteroidales</taxon>
        <taxon>Prevotellaceae</taxon>
        <taxon>Palleniella</taxon>
    </lineage>
</organism>
<dbReference type="EMBL" id="SRZC01000020">
    <property type="protein sequence ID" value="TGX80969.1"/>
    <property type="molecule type" value="Genomic_DNA"/>
</dbReference>
<sequence length="124" mass="14046">MRQFFVIMVAMLSVSMTVMAQNVDVLYFHGKQRCKTCMAIEKETKTVVQELKGKAKLSVIDISTPKGKKLAQKYKVSWSSLYIVSGKGNNEKTEDMTRFAFSNALRNAEGFRLELKSKILNANK</sequence>
<gene>
    <name evidence="1" type="ORF">E5358_11350</name>
</gene>
<evidence type="ECO:0000313" key="1">
    <source>
        <dbReference type="EMBL" id="TGX80969.1"/>
    </source>
</evidence>
<proteinExistence type="predicted"/>
<dbReference type="Proteomes" id="UP000308886">
    <property type="component" value="Unassembled WGS sequence"/>
</dbReference>
<keyword evidence="2" id="KW-1185">Reference proteome</keyword>